<dbReference type="Proteomes" id="UP000664940">
    <property type="component" value="Unassembled WGS sequence"/>
</dbReference>
<dbReference type="EMBL" id="JABVXQ010000006">
    <property type="protein sequence ID" value="KAF6104290.1"/>
    <property type="molecule type" value="Genomic_DNA"/>
</dbReference>
<evidence type="ECO:0000256" key="1">
    <source>
        <dbReference type="SAM" id="Phobius"/>
    </source>
</evidence>
<reference evidence="2 3" key="1">
    <citation type="journal article" date="2020" name="Nature">
        <title>Six reference-quality genomes reveal evolution of bat adaptations.</title>
        <authorList>
            <person name="Jebb D."/>
            <person name="Huang Z."/>
            <person name="Pippel M."/>
            <person name="Hughes G.M."/>
            <person name="Lavrichenko K."/>
            <person name="Devanna P."/>
            <person name="Winkler S."/>
            <person name="Jermiin L.S."/>
            <person name="Skirmuntt E.C."/>
            <person name="Katzourakis A."/>
            <person name="Burkitt-Gray L."/>
            <person name="Ray D.A."/>
            <person name="Sullivan K.A.M."/>
            <person name="Roscito J.G."/>
            <person name="Kirilenko B.M."/>
            <person name="Davalos L.M."/>
            <person name="Corthals A.P."/>
            <person name="Power M.L."/>
            <person name="Jones G."/>
            <person name="Ransome R.D."/>
            <person name="Dechmann D.K.N."/>
            <person name="Locatelli A.G."/>
            <person name="Puechmaille S.J."/>
            <person name="Fedrigo O."/>
            <person name="Jarvis E.D."/>
            <person name="Hiller M."/>
            <person name="Vernes S.C."/>
            <person name="Myers E.W."/>
            <person name="Teeling E.C."/>
        </authorList>
    </citation>
    <scope>NUCLEOTIDE SEQUENCE [LARGE SCALE GENOMIC DNA]</scope>
    <source>
        <strain evidence="2">Bat1K_MPI-CBG_1</strain>
    </source>
</reference>
<protein>
    <submittedName>
        <fullName evidence="2">Uncharacterized protein</fullName>
    </submittedName>
</protein>
<feature type="transmembrane region" description="Helical" evidence="1">
    <location>
        <begin position="101"/>
        <end position="122"/>
    </location>
</feature>
<comment type="caution">
    <text evidence="2">The sequence shown here is derived from an EMBL/GenBank/DDBJ whole genome shotgun (WGS) entry which is preliminary data.</text>
</comment>
<dbReference type="AlphaFoldDB" id="A0A834E1L5"/>
<name>A0A834E1L5_9CHIR</name>
<accession>A0A834E1L5</accession>
<proteinExistence type="predicted"/>
<organism evidence="2 3">
    <name type="scientific">Phyllostomus discolor</name>
    <name type="common">pale spear-nosed bat</name>
    <dbReference type="NCBI Taxonomy" id="89673"/>
    <lineage>
        <taxon>Eukaryota</taxon>
        <taxon>Metazoa</taxon>
        <taxon>Chordata</taxon>
        <taxon>Craniata</taxon>
        <taxon>Vertebrata</taxon>
        <taxon>Euteleostomi</taxon>
        <taxon>Mammalia</taxon>
        <taxon>Eutheria</taxon>
        <taxon>Laurasiatheria</taxon>
        <taxon>Chiroptera</taxon>
        <taxon>Yangochiroptera</taxon>
        <taxon>Phyllostomidae</taxon>
        <taxon>Phyllostominae</taxon>
        <taxon>Phyllostomus</taxon>
    </lineage>
</organism>
<keyword evidence="1" id="KW-0812">Transmembrane</keyword>
<keyword evidence="1" id="KW-1133">Transmembrane helix</keyword>
<sequence>MGEAPEREQCSSPACPQRLVSSDSCVRLDVSPNVATVVSTLSFSYHFYRPHTTASPAPKVHWLSSVFLHQPDLSVHRLTSLVVLIDFFSLIPWLSESHAVFFFWYFWLFIDFRLVVILLLVVQGSKGFLPIPPSWLVPI</sequence>
<evidence type="ECO:0000313" key="2">
    <source>
        <dbReference type="EMBL" id="KAF6104290.1"/>
    </source>
</evidence>
<gene>
    <name evidence="2" type="ORF">HJG60_011268</name>
</gene>
<feature type="transmembrane region" description="Helical" evidence="1">
    <location>
        <begin position="78"/>
        <end position="95"/>
    </location>
</feature>
<keyword evidence="1" id="KW-0472">Membrane</keyword>
<evidence type="ECO:0000313" key="3">
    <source>
        <dbReference type="Proteomes" id="UP000664940"/>
    </source>
</evidence>